<organism evidence="2 3">
    <name type="scientific">Stentor coeruleus</name>
    <dbReference type="NCBI Taxonomy" id="5963"/>
    <lineage>
        <taxon>Eukaryota</taxon>
        <taxon>Sar</taxon>
        <taxon>Alveolata</taxon>
        <taxon>Ciliophora</taxon>
        <taxon>Postciliodesmatophora</taxon>
        <taxon>Heterotrichea</taxon>
        <taxon>Heterotrichida</taxon>
        <taxon>Stentoridae</taxon>
        <taxon>Stentor</taxon>
    </lineage>
</organism>
<protein>
    <submittedName>
        <fullName evidence="2">Uncharacterized protein</fullName>
    </submittedName>
</protein>
<evidence type="ECO:0000313" key="3">
    <source>
        <dbReference type="Proteomes" id="UP000187209"/>
    </source>
</evidence>
<proteinExistence type="predicted"/>
<accession>A0A1R2CXM4</accession>
<gene>
    <name evidence="2" type="ORF">SteCoe_3277</name>
</gene>
<sequence>MSKPPKYLKEAFRQSLFRQKEEIKKDQHFLPFISITNRSKNQPVLKLSKSPSPDKKYLKSFNSAPGMLDTIQGKKITLSSHDLDQPKRPKSNTSTPKYIENFLNKSQISYDDLYKEILNLNSYIGEYEKKEKFSEREIKNLQEQIMVLNENTKNLEEQNKNLIAKNIELEDAKLKLEEKTEKISDKNPSEKFEEIPETKEFVRKKTHADDFDVKLVGLFSKKSMKEMANEKDIKECLYELDIEKERYERLHEKFEGEKRKTSVLQQQVHDLNLIITGLNEIIKENSLEKPNIQSSSSECENFIKALQQKNHEQFLKLIEFSDELFSKSLENKEMYIQNSALVNKLQKNEEKNVELVQLRAHVTTLLLLIKNMRQEIKTVAFNHSKINSESDKVEPGLIFNDIKSIATKAKNDLFGILSSSLGRIMNFDNTKKK</sequence>
<keyword evidence="3" id="KW-1185">Reference proteome</keyword>
<evidence type="ECO:0000256" key="1">
    <source>
        <dbReference type="SAM" id="Coils"/>
    </source>
</evidence>
<reference evidence="2 3" key="1">
    <citation type="submission" date="2016-11" db="EMBL/GenBank/DDBJ databases">
        <title>The macronuclear genome of Stentor coeruleus: a giant cell with tiny introns.</title>
        <authorList>
            <person name="Slabodnick M."/>
            <person name="Ruby J.G."/>
            <person name="Reiff S.B."/>
            <person name="Swart E.C."/>
            <person name="Gosai S."/>
            <person name="Prabakaran S."/>
            <person name="Witkowska E."/>
            <person name="Larue G.E."/>
            <person name="Fisher S."/>
            <person name="Freeman R.M."/>
            <person name="Gunawardena J."/>
            <person name="Chu W."/>
            <person name="Stover N.A."/>
            <person name="Gregory B.D."/>
            <person name="Nowacki M."/>
            <person name="Derisi J."/>
            <person name="Roy S.W."/>
            <person name="Marshall W.F."/>
            <person name="Sood P."/>
        </authorList>
    </citation>
    <scope>NUCLEOTIDE SEQUENCE [LARGE SCALE GENOMIC DNA]</scope>
    <source>
        <strain evidence="2">WM001</strain>
    </source>
</reference>
<evidence type="ECO:0000313" key="2">
    <source>
        <dbReference type="EMBL" id="OMJ93711.1"/>
    </source>
</evidence>
<comment type="caution">
    <text evidence="2">The sequence shown here is derived from an EMBL/GenBank/DDBJ whole genome shotgun (WGS) entry which is preliminary data.</text>
</comment>
<dbReference type="AlphaFoldDB" id="A0A1R2CXM4"/>
<name>A0A1R2CXM4_9CILI</name>
<feature type="coiled-coil region" evidence="1">
    <location>
        <begin position="124"/>
        <end position="186"/>
    </location>
</feature>
<dbReference type="Proteomes" id="UP000187209">
    <property type="component" value="Unassembled WGS sequence"/>
</dbReference>
<dbReference type="EMBL" id="MPUH01000038">
    <property type="protein sequence ID" value="OMJ93711.1"/>
    <property type="molecule type" value="Genomic_DNA"/>
</dbReference>
<keyword evidence="1" id="KW-0175">Coiled coil</keyword>